<protein>
    <submittedName>
        <fullName evidence="1">Uncharacterized protein</fullName>
    </submittedName>
</protein>
<dbReference type="EMBL" id="CP023483">
    <property type="protein sequence ID" value="ATF26227.1"/>
    <property type="molecule type" value="Genomic_DNA"/>
</dbReference>
<dbReference type="KEGG" id="bths:CNY62_07375"/>
<dbReference type="NCBIfam" id="NF010190">
    <property type="entry name" value="PRK13669.1"/>
    <property type="match status" value="1"/>
</dbReference>
<dbReference type="Proteomes" id="UP000243591">
    <property type="component" value="Chromosome"/>
</dbReference>
<name>A0A1D2KP58_BROTH</name>
<dbReference type="InterPro" id="IPR009910">
    <property type="entry name" value="DUF1450"/>
</dbReference>
<dbReference type="Pfam" id="PF07293">
    <property type="entry name" value="DUF1450"/>
    <property type="match status" value="1"/>
</dbReference>
<dbReference type="OrthoDB" id="1684419at2"/>
<dbReference type="RefSeq" id="WP_069125667.1">
    <property type="nucleotide sequence ID" value="NZ_CBCPJR010000005.1"/>
</dbReference>
<gene>
    <name evidence="1" type="ORF">CNY62_07375</name>
</gene>
<sequence>MNPLIEFCVNNLLSGAEKALQELENDDRLDVVSYSCLTYCDTCATSPYALVEGEVIKGNTPDELIHNIYTYLYDEDFLDKVN</sequence>
<organism evidence="1 2">
    <name type="scientific">Brochothrix thermosphacta</name>
    <name type="common">Microbacterium thermosphactum</name>
    <dbReference type="NCBI Taxonomy" id="2756"/>
    <lineage>
        <taxon>Bacteria</taxon>
        <taxon>Bacillati</taxon>
        <taxon>Bacillota</taxon>
        <taxon>Bacilli</taxon>
        <taxon>Bacillales</taxon>
        <taxon>Listeriaceae</taxon>
        <taxon>Brochothrix</taxon>
    </lineage>
</organism>
<evidence type="ECO:0000313" key="2">
    <source>
        <dbReference type="Proteomes" id="UP000243591"/>
    </source>
</evidence>
<dbReference type="STRING" id="2756.BFR44_10325"/>
<accession>A0A1D2KP58</accession>
<dbReference type="AlphaFoldDB" id="A0A1D2KP58"/>
<reference evidence="1 2" key="1">
    <citation type="submission" date="2017-09" db="EMBL/GenBank/DDBJ databases">
        <title>Complete Genome Sequences of Two Strains of the Meat Spoilage Bacterium Brochothrix thermosphacta Isolated from Ground Chicken.</title>
        <authorList>
            <person name="Paoli G.C."/>
            <person name="Wijey C."/>
            <person name="Chen C.-Y."/>
            <person name="Nguyen L."/>
            <person name="Yan X."/>
            <person name="Irwin P.L."/>
        </authorList>
    </citation>
    <scope>NUCLEOTIDE SEQUENCE [LARGE SCALE GENOMIC DNA]</scope>
    <source>
        <strain evidence="1 2">BI</strain>
    </source>
</reference>
<keyword evidence="2" id="KW-1185">Reference proteome</keyword>
<evidence type="ECO:0000313" key="1">
    <source>
        <dbReference type="EMBL" id="ATF26227.1"/>
    </source>
</evidence>
<proteinExistence type="predicted"/>